<dbReference type="Proteomes" id="UP000290288">
    <property type="component" value="Unassembled WGS sequence"/>
</dbReference>
<evidence type="ECO:0000313" key="4">
    <source>
        <dbReference type="EMBL" id="RXW22161.1"/>
    </source>
</evidence>
<evidence type="ECO:0000256" key="2">
    <source>
        <dbReference type="SAM" id="MobiDB-lite"/>
    </source>
</evidence>
<dbReference type="GO" id="GO:0016758">
    <property type="term" value="F:hexosyltransferase activity"/>
    <property type="evidence" value="ECO:0007669"/>
    <property type="project" value="TreeGrafter"/>
</dbReference>
<proteinExistence type="inferred from homology"/>
<evidence type="ECO:0000313" key="5">
    <source>
        <dbReference type="Proteomes" id="UP000290288"/>
    </source>
</evidence>
<name>A0A4Q2DRN1_9AGAR</name>
<dbReference type="InterPro" id="IPR029044">
    <property type="entry name" value="Nucleotide-diphossugar_trans"/>
</dbReference>
<dbReference type="GO" id="GO:0006688">
    <property type="term" value="P:glycosphingolipid biosynthetic process"/>
    <property type="evidence" value="ECO:0007669"/>
    <property type="project" value="TreeGrafter"/>
</dbReference>
<keyword evidence="3" id="KW-1133">Transmembrane helix</keyword>
<evidence type="ECO:0000256" key="3">
    <source>
        <dbReference type="SAM" id="Phobius"/>
    </source>
</evidence>
<feature type="compositionally biased region" description="Basic and acidic residues" evidence="2">
    <location>
        <begin position="1"/>
        <end position="23"/>
    </location>
</feature>
<keyword evidence="3" id="KW-0812">Transmembrane</keyword>
<dbReference type="STRING" id="2316362.A0A4Q2DRN1"/>
<accession>A0A4Q2DRN1</accession>
<organism evidence="4 5">
    <name type="scientific">Candolleomyces aberdarensis</name>
    <dbReference type="NCBI Taxonomy" id="2316362"/>
    <lineage>
        <taxon>Eukaryota</taxon>
        <taxon>Fungi</taxon>
        <taxon>Dikarya</taxon>
        <taxon>Basidiomycota</taxon>
        <taxon>Agaricomycotina</taxon>
        <taxon>Agaricomycetes</taxon>
        <taxon>Agaricomycetidae</taxon>
        <taxon>Agaricales</taxon>
        <taxon>Agaricineae</taxon>
        <taxon>Psathyrellaceae</taxon>
        <taxon>Candolleomyces</taxon>
    </lineage>
</organism>
<dbReference type="Gene3D" id="3.90.550.20">
    <property type="match status" value="1"/>
</dbReference>
<feature type="compositionally biased region" description="Low complexity" evidence="2">
    <location>
        <begin position="442"/>
        <end position="469"/>
    </location>
</feature>
<feature type="transmembrane region" description="Helical" evidence="3">
    <location>
        <begin position="101"/>
        <end position="118"/>
    </location>
</feature>
<evidence type="ECO:0008006" key="6">
    <source>
        <dbReference type="Google" id="ProtNLM"/>
    </source>
</evidence>
<dbReference type="Pfam" id="PF04488">
    <property type="entry name" value="Gly_transf_sug"/>
    <property type="match status" value="1"/>
</dbReference>
<protein>
    <recommendedName>
        <fullName evidence="6">Glycosyltransferase family 32 protein</fullName>
    </recommendedName>
</protein>
<evidence type="ECO:0000256" key="1">
    <source>
        <dbReference type="ARBA" id="ARBA00009003"/>
    </source>
</evidence>
<dbReference type="GO" id="GO:0016020">
    <property type="term" value="C:membrane"/>
    <property type="evidence" value="ECO:0007669"/>
    <property type="project" value="GOC"/>
</dbReference>
<dbReference type="InterPro" id="IPR051981">
    <property type="entry name" value="Glycosyltransf_32"/>
</dbReference>
<comment type="similarity">
    <text evidence="1">Belongs to the glycosyltransferase 32 family.</text>
</comment>
<keyword evidence="3" id="KW-0472">Membrane</keyword>
<sequence length="519" mass="59995">MYHRYSDDYDHEHEYRQRGRVDSSNDPDDGYTGGANPYAHIQDKRGHRRSHSSDSSSPTSYHRRDPSSSFGSLLQPRRLWEGPRRRHFLQSVSRRIRTRRLLVCLVAGLLLLLLYLFASYEPHIEISFYARRWINDEVDSIQPLSGCFERAEKEGTYNVTQRVWQKTSTWDVHAGLALGRGMDCYDFAGIIGSGRARDTNTKPVPDEERTLFHTYWRTDLAPFGPRQEYMLKSFFTTQPLHKFKLVLWSNGDLTTNSIIYDYMQRFPDSFDVKQADMKAMARGTSLDGTDKLDTQDTRAWVDGDLLRLLALWNYGGVWVDMDSLLTRSLEPLLEHEFVTQWDCYNKPYMPLNGALMHFHKRSPYLCEAFHIMATSPPPRSGSTDWGSFLYYKVWRRLVNAGVPPFKVLPWCFSDGRSCRIDNRLPDPFRKDGEGEGRWVPHSPASSSRGDTASSDSRGSSYRGGSSGRAMGMEDGGLLDEVLHKVFSVHLHNQWEKPFPKDGWVDRLLLTRYEREMVDL</sequence>
<dbReference type="EMBL" id="SDEE01000081">
    <property type="protein sequence ID" value="RXW22161.1"/>
    <property type="molecule type" value="Genomic_DNA"/>
</dbReference>
<reference evidence="4 5" key="1">
    <citation type="submission" date="2019-01" db="EMBL/GenBank/DDBJ databases">
        <title>Draft genome sequence of Psathyrella aberdarensis IHI B618.</title>
        <authorList>
            <person name="Buettner E."/>
            <person name="Kellner H."/>
        </authorList>
    </citation>
    <scope>NUCLEOTIDE SEQUENCE [LARGE SCALE GENOMIC DNA]</scope>
    <source>
        <strain evidence="4 5">IHI B618</strain>
    </source>
</reference>
<dbReference type="InterPro" id="IPR007577">
    <property type="entry name" value="GlycoTrfase_DXD_sugar-bd_CS"/>
</dbReference>
<comment type="caution">
    <text evidence="4">The sequence shown here is derived from an EMBL/GenBank/DDBJ whole genome shotgun (WGS) entry which is preliminary data.</text>
</comment>
<feature type="region of interest" description="Disordered" evidence="2">
    <location>
        <begin position="1"/>
        <end position="71"/>
    </location>
</feature>
<dbReference type="OrthoDB" id="409543at2759"/>
<keyword evidence="5" id="KW-1185">Reference proteome</keyword>
<dbReference type="SUPFAM" id="SSF53448">
    <property type="entry name" value="Nucleotide-diphospho-sugar transferases"/>
    <property type="match status" value="1"/>
</dbReference>
<dbReference type="PANTHER" id="PTHR12042">
    <property type="entry name" value="LACTOSYLCERAMIDE 4-ALPHA-GALACTOSYLTRANSFERASE ALPHA- 1,4-GALACTOSYLTRANSFERASE"/>
    <property type="match status" value="1"/>
</dbReference>
<feature type="region of interest" description="Disordered" evidence="2">
    <location>
        <begin position="425"/>
        <end position="469"/>
    </location>
</feature>
<feature type="compositionally biased region" description="Basic and acidic residues" evidence="2">
    <location>
        <begin position="425"/>
        <end position="438"/>
    </location>
</feature>
<dbReference type="AlphaFoldDB" id="A0A4Q2DRN1"/>
<gene>
    <name evidence="4" type="ORF">EST38_g3691</name>
</gene>
<dbReference type="PANTHER" id="PTHR12042:SF21">
    <property type="entry name" value="ALPHA1,4-GALACTOSYLTRANSFERASE 1-RELATED"/>
    <property type="match status" value="1"/>
</dbReference>